<keyword evidence="3" id="KW-0808">Transferase</keyword>
<dbReference type="GO" id="GO:0016757">
    <property type="term" value="F:glycosyltransferase activity"/>
    <property type="evidence" value="ECO:0007669"/>
    <property type="project" value="InterPro"/>
</dbReference>
<feature type="domain" description="Glycosyl transferase family 1" evidence="1">
    <location>
        <begin position="157"/>
        <end position="318"/>
    </location>
</feature>
<evidence type="ECO:0000259" key="2">
    <source>
        <dbReference type="Pfam" id="PF13439"/>
    </source>
</evidence>
<dbReference type="EMBL" id="JABEVQ010000008">
    <property type="protein sequence ID" value="NWN92699.1"/>
    <property type="molecule type" value="Genomic_DNA"/>
</dbReference>
<protein>
    <submittedName>
        <fullName evidence="3">Glycosyltransferase family 4 protein</fullName>
    </submittedName>
</protein>
<dbReference type="SUPFAM" id="SSF53756">
    <property type="entry name" value="UDP-Glycosyltransferase/glycogen phosphorylase"/>
    <property type="match status" value="1"/>
</dbReference>
<dbReference type="Gene3D" id="3.40.50.2000">
    <property type="entry name" value="Glycogen Phosphorylase B"/>
    <property type="match status" value="2"/>
</dbReference>
<gene>
    <name evidence="3" type="ORF">HLV39_14475</name>
</gene>
<dbReference type="AlphaFoldDB" id="A0A851HSM5"/>
<evidence type="ECO:0000313" key="4">
    <source>
        <dbReference type="Proteomes" id="UP000536442"/>
    </source>
</evidence>
<dbReference type="InterPro" id="IPR001296">
    <property type="entry name" value="Glyco_trans_1"/>
</dbReference>
<comment type="caution">
    <text evidence="3">The sequence shown here is derived from an EMBL/GenBank/DDBJ whole genome shotgun (WGS) entry which is preliminary data.</text>
</comment>
<dbReference type="InterPro" id="IPR028098">
    <property type="entry name" value="Glyco_trans_4-like_N"/>
</dbReference>
<reference evidence="3 4" key="1">
    <citation type="submission" date="2020-03" db="EMBL/GenBank/DDBJ databases">
        <title>Metagenomic, metatranscriptomic, and metabolomic analyses revealed the key microbes and metabolic features during the fermentation of ganjang, Korean traditional soy sauce.</title>
        <authorList>
            <person name="Chun B.H."/>
            <person name="Jeon C.O."/>
        </authorList>
    </citation>
    <scope>NUCLEOTIDE SEQUENCE [LARGE SCALE GENOMIC DNA]</scope>
    <source>
        <strain evidence="3 4">KG14</strain>
    </source>
</reference>
<accession>A0A851HSM5</accession>
<name>A0A851HSM5_9GAMM</name>
<feature type="domain" description="Glycosyltransferase subfamily 4-like N-terminal" evidence="2">
    <location>
        <begin position="13"/>
        <end position="145"/>
    </location>
</feature>
<evidence type="ECO:0000259" key="1">
    <source>
        <dbReference type="Pfam" id="PF00534"/>
    </source>
</evidence>
<dbReference type="PANTHER" id="PTHR12526:SF637">
    <property type="entry name" value="GLYCOSYLTRANSFERASE EPSF-RELATED"/>
    <property type="match status" value="1"/>
</dbReference>
<dbReference type="PANTHER" id="PTHR12526">
    <property type="entry name" value="GLYCOSYLTRANSFERASE"/>
    <property type="match status" value="1"/>
</dbReference>
<dbReference type="CDD" id="cd03801">
    <property type="entry name" value="GT4_PimA-like"/>
    <property type="match status" value="1"/>
</dbReference>
<evidence type="ECO:0000313" key="3">
    <source>
        <dbReference type="EMBL" id="NWN92699.1"/>
    </source>
</evidence>
<dbReference type="Proteomes" id="UP000536442">
    <property type="component" value="Unassembled WGS sequence"/>
</dbReference>
<dbReference type="Pfam" id="PF00534">
    <property type="entry name" value="Glycos_transf_1"/>
    <property type="match status" value="1"/>
</dbReference>
<organism evidence="3 4">
    <name type="scientific">Marinobacter adhaerens</name>
    <dbReference type="NCBI Taxonomy" id="1033846"/>
    <lineage>
        <taxon>Bacteria</taxon>
        <taxon>Pseudomonadati</taxon>
        <taxon>Pseudomonadota</taxon>
        <taxon>Gammaproteobacteria</taxon>
        <taxon>Pseudomonadales</taxon>
        <taxon>Marinobacteraceae</taxon>
        <taxon>Marinobacter</taxon>
    </lineage>
</organism>
<keyword evidence="4" id="KW-1185">Reference proteome</keyword>
<dbReference type="GO" id="GO:1901135">
    <property type="term" value="P:carbohydrate derivative metabolic process"/>
    <property type="evidence" value="ECO:0007669"/>
    <property type="project" value="UniProtKB-ARBA"/>
</dbReference>
<dbReference type="Pfam" id="PF13439">
    <property type="entry name" value="Glyco_transf_4"/>
    <property type="match status" value="1"/>
</dbReference>
<proteinExistence type="predicted"/>
<sequence length="345" mass="38202">MHICHVNLASGFSGGERQTVNLIRELALKGIKQTLVARPGSRLHQELQDVPKLRFRFCRHFLLGHQSGKWDLIHCHDGRSVYWAYFEWLLRRTPYIITRRVDNPLGKGRLTRSAYQSARCVVCLSNAIATSVKERIPAASTVVIPSSFSKLSAVSSETHAVKERYHGKKLVGQVGRLLMHKGYHVTIEAARALQRKHPDVVFVFLGEGPDENELKKQAQDLGNVFFVGYQSNVGSWLAAMDVFVFPSLHEGLGSTVLDAMQFGVPVIGADAGGIPDMIEDGVTGQLVAPGNSVELAAGIEKALEDKVMASAMAERAREQLPRFSPGHIAECYFSLYRKLITKEAR</sequence>